<name>A0A2Z6SFS9_9GLOM</name>
<keyword evidence="1" id="KW-0812">Transmembrane</keyword>
<dbReference type="AlphaFoldDB" id="A0A2Z6SFS9"/>
<gene>
    <name evidence="2" type="ORF">RclHR1_08390006</name>
</gene>
<dbReference type="Proteomes" id="UP000247702">
    <property type="component" value="Unassembled WGS sequence"/>
</dbReference>
<keyword evidence="1" id="KW-1133">Transmembrane helix</keyword>
<organism evidence="2 3">
    <name type="scientific">Rhizophagus clarus</name>
    <dbReference type="NCBI Taxonomy" id="94130"/>
    <lineage>
        <taxon>Eukaryota</taxon>
        <taxon>Fungi</taxon>
        <taxon>Fungi incertae sedis</taxon>
        <taxon>Mucoromycota</taxon>
        <taxon>Glomeromycotina</taxon>
        <taxon>Glomeromycetes</taxon>
        <taxon>Glomerales</taxon>
        <taxon>Glomeraceae</taxon>
        <taxon>Rhizophagus</taxon>
    </lineage>
</organism>
<reference evidence="2 3" key="1">
    <citation type="submission" date="2017-11" db="EMBL/GenBank/DDBJ databases">
        <title>The genome of Rhizophagus clarus HR1 reveals common genetic basis of auxotrophy among arbuscular mycorrhizal fungi.</title>
        <authorList>
            <person name="Kobayashi Y."/>
        </authorList>
    </citation>
    <scope>NUCLEOTIDE SEQUENCE [LARGE SCALE GENOMIC DNA]</scope>
    <source>
        <strain evidence="2 3">HR1</strain>
    </source>
</reference>
<keyword evidence="1" id="KW-0472">Membrane</keyword>
<accession>A0A2Z6SFS9</accession>
<proteinExistence type="predicted"/>
<feature type="transmembrane region" description="Helical" evidence="1">
    <location>
        <begin position="139"/>
        <end position="157"/>
    </location>
</feature>
<keyword evidence="3" id="KW-1185">Reference proteome</keyword>
<sequence>MEDLENASYGENNPLVQMVMENEINDKAIDLKATRTTIKIDNKKFFDKKPTKILGWSLAVSDIIDNDVGLVAISCITDEDMSQKETIEEGSRQKAYLKLSSINIREIHYSLLNVPYQILTQCIFLFFIASNIIVPLSYISFIGILFLILVLPEYFYISKILKDDSKQYQLSQTSSEGLIKLFKFSFMNNNYDNGTSIFHLGGIVTFLKNSENTSKYNAILVCTNCVKIKKFKIKLNENISIIKKRSYLLPENLFKKLESVKDAKINWKNLLKSRNQEFLMINTNDDQKTKSIEIYNINTLQLVISKRFNNICEIKLIEFIENDEKLFIIEQGNGDDVKFHIWFISGCLNDYFPIPKSDIPSSDNISISLKYDEYYYTLTKGNGKVAFLNGRDNENQFNIISKVYIEMATFEENDNVTDKHEHLYYSHDIEPWNDKIEYICDAGMLHRPQKEYGSYPYYVDLKLYDDFKLTNEDLKSTNDLEFALKFCKDRDGVILAYLLEYYSENSMTHIGWMVNVTKVLPELSLSNHEYYANYMDLLLYKPCFGEMKYNFPIKRFRELSVRYDTLKVYMPLTKLISPKEIFEYKRIRRAYFPFNKNLNEEDLSPFLQIEKNENEFFNIPSMEAAINSRWRQTLRYWVGPLSTYIILLIVFSTLSQIFLSNDGLLPRNEYGFAKEDGNRGLLMYRVELIGDFERFDDSFYKPLYTSYICFHQNPELMKKWMKKSQELRETKLYSWFNESVNKETITFNNEDIESWYEALILSNENQDFYSF</sequence>
<evidence type="ECO:0000313" key="3">
    <source>
        <dbReference type="Proteomes" id="UP000247702"/>
    </source>
</evidence>
<protein>
    <submittedName>
        <fullName evidence="2">Uncharacterized protein</fullName>
    </submittedName>
</protein>
<feature type="transmembrane region" description="Helical" evidence="1">
    <location>
        <begin position="114"/>
        <end position="133"/>
    </location>
</feature>
<dbReference type="EMBL" id="BEXD01004247">
    <property type="protein sequence ID" value="GBC08792.1"/>
    <property type="molecule type" value="Genomic_DNA"/>
</dbReference>
<comment type="caution">
    <text evidence="2">The sequence shown here is derived from an EMBL/GenBank/DDBJ whole genome shotgun (WGS) entry which is preliminary data.</text>
</comment>
<feature type="transmembrane region" description="Helical" evidence="1">
    <location>
        <begin position="636"/>
        <end position="659"/>
    </location>
</feature>
<evidence type="ECO:0000256" key="1">
    <source>
        <dbReference type="SAM" id="Phobius"/>
    </source>
</evidence>
<evidence type="ECO:0000313" key="2">
    <source>
        <dbReference type="EMBL" id="GBC08792.1"/>
    </source>
</evidence>